<accession>A0A383RQ54</accession>
<organism evidence="12 13">
    <name type="scientific">Pseudomonas reidholzensis</name>
    <dbReference type="NCBI Taxonomy" id="1785162"/>
    <lineage>
        <taxon>Bacteria</taxon>
        <taxon>Pseudomonadati</taxon>
        <taxon>Pseudomonadota</taxon>
        <taxon>Gammaproteobacteria</taxon>
        <taxon>Pseudomonadales</taxon>
        <taxon>Pseudomonadaceae</taxon>
        <taxon>Pseudomonas</taxon>
    </lineage>
</organism>
<protein>
    <recommendedName>
        <fullName evidence="2">Type II secretion system protein H</fullName>
    </recommendedName>
    <alternativeName>
        <fullName evidence="10">General secretion pathway protein H</fullName>
    </alternativeName>
</protein>
<dbReference type="EMBL" id="UNOZ01000004">
    <property type="protein sequence ID" value="SYX88636.1"/>
    <property type="molecule type" value="Genomic_DNA"/>
</dbReference>
<keyword evidence="3" id="KW-1003">Cell membrane</keyword>
<comment type="subcellular location">
    <subcellularLocation>
        <location evidence="1">Cell inner membrane</location>
        <topology evidence="1">Single-pass membrane protein</topology>
    </subcellularLocation>
</comment>
<evidence type="ECO:0000256" key="1">
    <source>
        <dbReference type="ARBA" id="ARBA00004377"/>
    </source>
</evidence>
<evidence type="ECO:0000256" key="3">
    <source>
        <dbReference type="ARBA" id="ARBA00022475"/>
    </source>
</evidence>
<dbReference type="OrthoDB" id="5732776at2"/>
<evidence type="ECO:0000256" key="5">
    <source>
        <dbReference type="ARBA" id="ARBA00022519"/>
    </source>
</evidence>
<dbReference type="GO" id="GO:0015627">
    <property type="term" value="C:type II protein secretion system complex"/>
    <property type="evidence" value="ECO:0007669"/>
    <property type="project" value="InterPro"/>
</dbReference>
<evidence type="ECO:0000256" key="10">
    <source>
        <dbReference type="ARBA" id="ARBA00030775"/>
    </source>
</evidence>
<dbReference type="AlphaFoldDB" id="A0A383RQ54"/>
<dbReference type="Proteomes" id="UP000263595">
    <property type="component" value="Unassembled WGS sequence"/>
</dbReference>
<keyword evidence="6" id="KW-0812">Transmembrane</keyword>
<dbReference type="InterPro" id="IPR045584">
    <property type="entry name" value="Pilin-like"/>
</dbReference>
<gene>
    <name evidence="12" type="ORF">CCOS865_00871</name>
</gene>
<dbReference type="InterPro" id="IPR022346">
    <property type="entry name" value="T2SS_GspH"/>
</dbReference>
<evidence type="ECO:0000313" key="12">
    <source>
        <dbReference type="EMBL" id="SYX88636.1"/>
    </source>
</evidence>
<keyword evidence="8" id="KW-0472">Membrane</keyword>
<keyword evidence="4" id="KW-0488">Methylation</keyword>
<evidence type="ECO:0000256" key="4">
    <source>
        <dbReference type="ARBA" id="ARBA00022481"/>
    </source>
</evidence>
<dbReference type="GO" id="GO:0015628">
    <property type="term" value="P:protein secretion by the type II secretion system"/>
    <property type="evidence" value="ECO:0007669"/>
    <property type="project" value="InterPro"/>
</dbReference>
<evidence type="ECO:0000256" key="7">
    <source>
        <dbReference type="ARBA" id="ARBA00022989"/>
    </source>
</evidence>
<dbReference type="Gene3D" id="3.55.40.10">
    <property type="entry name" value="minor pseudopilin epsh domain"/>
    <property type="match status" value="1"/>
</dbReference>
<evidence type="ECO:0000259" key="11">
    <source>
        <dbReference type="Pfam" id="PF12019"/>
    </source>
</evidence>
<evidence type="ECO:0000256" key="2">
    <source>
        <dbReference type="ARBA" id="ARBA00021549"/>
    </source>
</evidence>
<evidence type="ECO:0000313" key="13">
    <source>
        <dbReference type="Proteomes" id="UP000263595"/>
    </source>
</evidence>
<evidence type="ECO:0000256" key="8">
    <source>
        <dbReference type="ARBA" id="ARBA00023136"/>
    </source>
</evidence>
<keyword evidence="5" id="KW-0997">Cell inner membrane</keyword>
<dbReference type="GO" id="GO:0005886">
    <property type="term" value="C:plasma membrane"/>
    <property type="evidence" value="ECO:0007669"/>
    <property type="project" value="UniProtKB-SubCell"/>
</dbReference>
<sequence length="163" mass="17590">MRQQGVTLIQMMCALAMVGLLAQLGMPSYAALSQDLQRAAVARDLLHTLRAARSHALLQQQAVRVQPIDQDWGLGWQTLQASDGRLLREQRLGGGVQIVGNLPEGVRFSVQGVTMRSATVWRGGTIEICAHSAGAQRRQVILAPSGRVRLSTSMAAKPLCPGR</sequence>
<keyword evidence="7" id="KW-1133">Transmembrane helix</keyword>
<reference evidence="13" key="1">
    <citation type="submission" date="2018-08" db="EMBL/GenBank/DDBJ databases">
        <authorList>
            <person name="Blom J."/>
        </authorList>
    </citation>
    <scope>NUCLEOTIDE SEQUENCE [LARGE SCALE GENOMIC DNA]</scope>
    <source>
        <strain evidence="13">CCOS 865</strain>
    </source>
</reference>
<feature type="domain" description="General secretion pathway GspH" evidence="11">
    <location>
        <begin position="42"/>
        <end position="146"/>
    </location>
</feature>
<comment type="similarity">
    <text evidence="9">Belongs to the GSP H family.</text>
</comment>
<evidence type="ECO:0000256" key="9">
    <source>
        <dbReference type="ARBA" id="ARBA00025772"/>
    </source>
</evidence>
<proteinExistence type="inferred from homology"/>
<dbReference type="Pfam" id="PF12019">
    <property type="entry name" value="GspH"/>
    <property type="match status" value="1"/>
</dbReference>
<keyword evidence="13" id="KW-1185">Reference proteome</keyword>
<dbReference type="SUPFAM" id="SSF54523">
    <property type="entry name" value="Pili subunits"/>
    <property type="match status" value="1"/>
</dbReference>
<evidence type="ECO:0000256" key="6">
    <source>
        <dbReference type="ARBA" id="ARBA00022692"/>
    </source>
</evidence>
<name>A0A383RQ54_9PSED</name>